<dbReference type="InterPro" id="IPR050465">
    <property type="entry name" value="UPF0194_transport"/>
</dbReference>
<dbReference type="Gene3D" id="2.40.30.170">
    <property type="match status" value="1"/>
</dbReference>
<evidence type="ECO:0000313" key="5">
    <source>
        <dbReference type="EMBL" id="ALO44410.1"/>
    </source>
</evidence>
<feature type="coiled-coil region" evidence="3">
    <location>
        <begin position="113"/>
        <end position="242"/>
    </location>
</feature>
<feature type="transmembrane region" description="Helical" evidence="4">
    <location>
        <begin position="21"/>
        <end position="42"/>
    </location>
</feature>
<reference evidence="6" key="1">
    <citation type="submission" date="2015-11" db="EMBL/GenBank/DDBJ databases">
        <authorList>
            <person name="Kim K.M."/>
        </authorList>
    </citation>
    <scope>NUCLEOTIDE SEQUENCE [LARGE SCALE GENOMIC DNA]</scope>
    <source>
        <strain evidence="6">KCTC 12086</strain>
    </source>
</reference>
<keyword evidence="2 3" id="KW-0175">Coiled coil</keyword>
<evidence type="ECO:0000256" key="3">
    <source>
        <dbReference type="SAM" id="Coils"/>
    </source>
</evidence>
<keyword evidence="4" id="KW-0472">Membrane</keyword>
<dbReference type="Gene3D" id="1.10.287.470">
    <property type="entry name" value="Helix hairpin bin"/>
    <property type="match status" value="2"/>
</dbReference>
<dbReference type="Gene3D" id="2.40.420.20">
    <property type="match status" value="1"/>
</dbReference>
<dbReference type="Gene3D" id="2.40.50.100">
    <property type="match status" value="2"/>
</dbReference>
<comment type="subcellular location">
    <subcellularLocation>
        <location evidence="1">Cell envelope</location>
    </subcellularLocation>
</comment>
<keyword evidence="6" id="KW-1185">Reference proteome</keyword>
<evidence type="ECO:0000313" key="6">
    <source>
        <dbReference type="Proteomes" id="UP000061457"/>
    </source>
</evidence>
<dbReference type="KEGG" id="pphe:PP2015_3942"/>
<accession>A0A0S2K7M8</accession>
<dbReference type="GO" id="GO:0030313">
    <property type="term" value="C:cell envelope"/>
    <property type="evidence" value="ECO:0007669"/>
    <property type="project" value="UniProtKB-SubCell"/>
</dbReference>
<dbReference type="PANTHER" id="PTHR32347:SF14">
    <property type="entry name" value="EFFLUX SYSTEM COMPONENT YKNX-RELATED"/>
    <property type="match status" value="1"/>
</dbReference>
<protein>
    <submittedName>
        <fullName evidence="5">RND transporter MFP subunit</fullName>
    </submittedName>
</protein>
<evidence type="ECO:0000256" key="1">
    <source>
        <dbReference type="ARBA" id="ARBA00004196"/>
    </source>
</evidence>
<dbReference type="PANTHER" id="PTHR32347">
    <property type="entry name" value="EFFLUX SYSTEM COMPONENT YKNX-RELATED"/>
    <property type="match status" value="1"/>
</dbReference>
<dbReference type="STRING" id="161398.PP2015_3942"/>
<dbReference type="EMBL" id="CP013188">
    <property type="protein sequence ID" value="ALO44410.1"/>
    <property type="molecule type" value="Genomic_DNA"/>
</dbReference>
<evidence type="ECO:0000256" key="2">
    <source>
        <dbReference type="ARBA" id="ARBA00023054"/>
    </source>
</evidence>
<keyword evidence="4" id="KW-0812">Transmembrane</keyword>
<name>A0A0S2K7M8_9GAMM</name>
<dbReference type="PATRIC" id="fig|161398.10.peg.4034"/>
<gene>
    <name evidence="5" type="ORF">PP2015_3942</name>
</gene>
<dbReference type="Proteomes" id="UP000061457">
    <property type="component" value="Chromosome II"/>
</dbReference>
<dbReference type="SUPFAM" id="SSF111369">
    <property type="entry name" value="HlyD-like secretion proteins"/>
    <property type="match status" value="1"/>
</dbReference>
<dbReference type="AlphaFoldDB" id="A0A0S2K7M8"/>
<sequence length="420" mass="46092">MSMIRDTSGQDQMVQHKPKKLKPVLLIAGVLSLVTWAGYAMMNTDNVSQSVDKAQLQIATVIKGDLVRDIATTGKIVAANAPKAYSPEQGFVTLQVKAGDSVEKGQVIAEVESPELNNSLKQQESELARLQGELARSELEARRQTLTLNKTLDMAQVELSAAERENRRAKLSIEKSLISQIDLEKAVDDLAKAKLTFKHAQQEVELAKDTLAFELQSSQSQVARQQLVVDELQRKVRNLNVKASVSGIVGNLLVQPKAMVTKNQALLTLVDLSAFEAELQVPESYANDLGIGMQVELKMGTELVIGTLSAISPEVNNREVTTRVRFNQSDISNIRQNQRLSGRILLENRSDVLMVKRGGFMNAGGYVAYKLSGERAERIEINTGVTSINHVEVLSGLAQGDEIIISNYDTFKNADAVLLR</sequence>
<organism evidence="5 6">
    <name type="scientific">Pseudoalteromonas phenolica</name>
    <dbReference type="NCBI Taxonomy" id="161398"/>
    <lineage>
        <taxon>Bacteria</taxon>
        <taxon>Pseudomonadati</taxon>
        <taxon>Pseudomonadota</taxon>
        <taxon>Gammaproteobacteria</taxon>
        <taxon>Alteromonadales</taxon>
        <taxon>Pseudoalteromonadaceae</taxon>
        <taxon>Pseudoalteromonas</taxon>
    </lineage>
</organism>
<keyword evidence="4" id="KW-1133">Transmembrane helix</keyword>
<proteinExistence type="predicted"/>
<evidence type="ECO:0000256" key="4">
    <source>
        <dbReference type="SAM" id="Phobius"/>
    </source>
</evidence>